<evidence type="ECO:0000256" key="5">
    <source>
        <dbReference type="SAM" id="Phobius"/>
    </source>
</evidence>
<dbReference type="AlphaFoldDB" id="A0A2N5XXS7"/>
<dbReference type="Proteomes" id="UP000234845">
    <property type="component" value="Unassembled WGS sequence"/>
</dbReference>
<feature type="transmembrane region" description="Helical" evidence="5">
    <location>
        <begin position="372"/>
        <end position="399"/>
    </location>
</feature>
<keyword evidence="3 5" id="KW-1133">Transmembrane helix</keyword>
<comment type="subcellular location">
    <subcellularLocation>
        <location evidence="1">Membrane</location>
        <topology evidence="1">Multi-pass membrane protein</topology>
    </subcellularLocation>
</comment>
<comment type="caution">
    <text evidence="7">The sequence shown here is derived from an EMBL/GenBank/DDBJ whole genome shotgun (WGS) entry which is preliminary data.</text>
</comment>
<evidence type="ECO:0000256" key="1">
    <source>
        <dbReference type="ARBA" id="ARBA00004141"/>
    </source>
</evidence>
<sequence>MDSTTVKADLSAGITGAVIVIPQAIAFATIAGLPLEYGFYSALIVPIIAALFGSSWHMVTGPTTAISVLVFSTISVRYAPGSAEFIQCAITLTLLTGMFQLIFGALRLGALTRLVSPSVMTGFTAGAAITIALSQIGPALGVELAVTGNLGSFSGQLQQTMSEINPFSCLLFLVAFLTTLFLHYFKPGWPVYLIALVLATVIAHAMNAQAFGVVFISPITSVIPPVSVPFLSSGVIRDLAQGALAIALVGLLEAVTIARSIAMRSGQLINVNQEFIGQGLANTIGGFFSAYASSGSFTRSGVNYDAGARSPLAAIISSLSLLLILLFGYEMISYIPRPAIAGVILMVAFRLIDLRELRRVFVTSSTASAVVLLPFVSTIFVGLDFAIYAGVLLSIGLFLRQSSLPYIAKLAPDPETEPRTFRNALSYQLNECPQLAIVRIDGQLFFGATQSLNEQLRDLEELFPQQKFLLLLLKGVSQIDFPGADLIIREAIRRRSEHGALYLTARRRQISTSLDDYAVIKAVGEENIFPGKDAAIQGIAPLLDRSVCQTCLKRVFRECKDQPGPG</sequence>
<dbReference type="GO" id="GO:0055085">
    <property type="term" value="P:transmembrane transport"/>
    <property type="evidence" value="ECO:0007669"/>
    <property type="project" value="InterPro"/>
</dbReference>
<proteinExistence type="predicted"/>
<evidence type="ECO:0000256" key="2">
    <source>
        <dbReference type="ARBA" id="ARBA00022692"/>
    </source>
</evidence>
<keyword evidence="2 5" id="KW-0812">Transmembrane</keyword>
<dbReference type="Pfam" id="PF00916">
    <property type="entry name" value="Sulfate_transp"/>
    <property type="match status" value="1"/>
</dbReference>
<name>A0A2N5XXS7_9GAMM</name>
<dbReference type="GO" id="GO:0016020">
    <property type="term" value="C:membrane"/>
    <property type="evidence" value="ECO:0007669"/>
    <property type="project" value="UniProtKB-SubCell"/>
</dbReference>
<feature type="transmembrane region" description="Helical" evidence="5">
    <location>
        <begin position="85"/>
        <end position="106"/>
    </location>
</feature>
<evidence type="ECO:0000256" key="4">
    <source>
        <dbReference type="ARBA" id="ARBA00023136"/>
    </source>
</evidence>
<feature type="transmembrane region" description="Helical" evidence="5">
    <location>
        <begin position="37"/>
        <end position="56"/>
    </location>
</feature>
<feature type="transmembrane region" description="Helical" evidence="5">
    <location>
        <begin position="118"/>
        <end position="137"/>
    </location>
</feature>
<keyword evidence="4 5" id="KW-0472">Membrane</keyword>
<feature type="transmembrane region" description="Helical" evidence="5">
    <location>
        <begin position="239"/>
        <end position="262"/>
    </location>
</feature>
<protein>
    <recommendedName>
        <fullName evidence="6">STAS domain-containing protein</fullName>
    </recommendedName>
</protein>
<dbReference type="Pfam" id="PF01740">
    <property type="entry name" value="STAS"/>
    <property type="match status" value="1"/>
</dbReference>
<dbReference type="InterPro" id="IPR002645">
    <property type="entry name" value="STAS_dom"/>
</dbReference>
<keyword evidence="8" id="KW-1185">Reference proteome</keyword>
<evidence type="ECO:0000313" key="7">
    <source>
        <dbReference type="EMBL" id="PLW80956.1"/>
    </source>
</evidence>
<dbReference type="EMBL" id="PKLZ01000021">
    <property type="protein sequence ID" value="PLW80956.1"/>
    <property type="molecule type" value="Genomic_DNA"/>
</dbReference>
<accession>A0A2N5XXS7</accession>
<dbReference type="PROSITE" id="PS50801">
    <property type="entry name" value="STAS"/>
    <property type="match status" value="1"/>
</dbReference>
<dbReference type="InterPro" id="IPR036513">
    <property type="entry name" value="STAS_dom_sf"/>
</dbReference>
<feature type="transmembrane region" description="Helical" evidence="5">
    <location>
        <begin position="164"/>
        <end position="185"/>
    </location>
</feature>
<reference evidence="8" key="1">
    <citation type="submission" date="2017-11" db="EMBL/GenBank/DDBJ databases">
        <title>The draft genome sequence of Chromatocurvus sp. F02.</title>
        <authorList>
            <person name="Du Z.-J."/>
            <person name="Chang Y.-Q."/>
        </authorList>
    </citation>
    <scope>NUCLEOTIDE SEQUENCE [LARGE SCALE GENOMIC DNA]</scope>
    <source>
        <strain evidence="8">F02</strain>
    </source>
</reference>
<dbReference type="InterPro" id="IPR001902">
    <property type="entry name" value="SLC26A/SulP_fam"/>
</dbReference>
<feature type="transmembrane region" description="Helical" evidence="5">
    <location>
        <begin position="312"/>
        <end position="329"/>
    </location>
</feature>
<feature type="transmembrane region" description="Helical" evidence="5">
    <location>
        <begin position="12"/>
        <end position="31"/>
    </location>
</feature>
<dbReference type="InterPro" id="IPR011547">
    <property type="entry name" value="SLC26A/SulP_dom"/>
</dbReference>
<feature type="domain" description="STAS" evidence="6">
    <location>
        <begin position="425"/>
        <end position="539"/>
    </location>
</feature>
<feature type="transmembrane region" description="Helical" evidence="5">
    <location>
        <begin position="334"/>
        <end position="352"/>
    </location>
</feature>
<dbReference type="CDD" id="cd07042">
    <property type="entry name" value="STAS_SulP_like_sulfate_transporter"/>
    <property type="match status" value="1"/>
</dbReference>
<evidence type="ECO:0000313" key="8">
    <source>
        <dbReference type="Proteomes" id="UP000234845"/>
    </source>
</evidence>
<dbReference type="Gene3D" id="3.30.750.24">
    <property type="entry name" value="STAS domain"/>
    <property type="match status" value="1"/>
</dbReference>
<evidence type="ECO:0000256" key="3">
    <source>
        <dbReference type="ARBA" id="ARBA00022989"/>
    </source>
</evidence>
<evidence type="ECO:0000259" key="6">
    <source>
        <dbReference type="PROSITE" id="PS50801"/>
    </source>
</evidence>
<feature type="transmembrane region" description="Helical" evidence="5">
    <location>
        <begin position="192"/>
        <end position="219"/>
    </location>
</feature>
<gene>
    <name evidence="7" type="ORF">CWI75_18115</name>
</gene>
<dbReference type="SUPFAM" id="SSF52091">
    <property type="entry name" value="SpoIIaa-like"/>
    <property type="match status" value="1"/>
</dbReference>
<dbReference type="PANTHER" id="PTHR11814">
    <property type="entry name" value="SULFATE TRANSPORTER"/>
    <property type="match status" value="1"/>
</dbReference>
<organism evidence="7 8">
    <name type="scientific">Kineobactrum sediminis</name>
    <dbReference type="NCBI Taxonomy" id="1905677"/>
    <lineage>
        <taxon>Bacteria</taxon>
        <taxon>Pseudomonadati</taxon>
        <taxon>Pseudomonadota</taxon>
        <taxon>Gammaproteobacteria</taxon>
        <taxon>Cellvibrionales</taxon>
        <taxon>Halieaceae</taxon>
        <taxon>Kineobactrum</taxon>
    </lineage>
</organism>
<feature type="transmembrane region" description="Helical" evidence="5">
    <location>
        <begin position="274"/>
        <end position="292"/>
    </location>
</feature>